<dbReference type="PATRIC" id="fig|1110509.7.peg.2034"/>
<accession>G7WPJ2</accession>
<evidence type="ECO:0000313" key="2">
    <source>
        <dbReference type="EMBL" id="AET65193.1"/>
    </source>
</evidence>
<evidence type="ECO:0000259" key="1">
    <source>
        <dbReference type="Pfam" id="PF04471"/>
    </source>
</evidence>
<dbReference type="STRING" id="1110509.Mhar_1836"/>
<dbReference type="InterPro" id="IPR011856">
    <property type="entry name" value="tRNA_endonuc-like_dom_sf"/>
</dbReference>
<proteinExistence type="predicted"/>
<dbReference type="GO" id="GO:0003677">
    <property type="term" value="F:DNA binding"/>
    <property type="evidence" value="ECO:0007669"/>
    <property type="project" value="InterPro"/>
</dbReference>
<dbReference type="KEGG" id="mhi:Mhar_1836"/>
<keyword evidence="2" id="KW-0378">Hydrolase</keyword>
<dbReference type="InterPro" id="IPR007560">
    <property type="entry name" value="Restrct_endonuc_IV_Mrr"/>
</dbReference>
<sequence length="340" mass="39395">MVFRHIEKYGVVLHNRRLIRDTGVKHQIDVTINNNDNKRRVLVECKDFNLSGEKIGLPIIRDFWAVVDDIKPDDAIVLTCTGFTRDAILFAKMKGIRLAILRRFDEEDKENRIESINVNLHTILLHKSCSLKYYFPSQEDINNFKFQLMNAKIPVDNYCYSNAPIFLQINNETIQLGNFIDSIITQMNIYLYLKTEKNYSATKIYSDVEFQIEDLPQHKIHIDEIILEDIQTSHIPHPSLFTPKSEEKGVMTISHRIRITAKINLRGSAVKILNCDKIPINGLILNYDITLTKFNFEMYSRKIAELILQEFGDDDDLVICDEEISCLSIDPNSGEVLKRT</sequence>
<name>G7WPJ2_METH6</name>
<dbReference type="GO" id="GO:0009307">
    <property type="term" value="P:DNA restriction-modification system"/>
    <property type="evidence" value="ECO:0007669"/>
    <property type="project" value="InterPro"/>
</dbReference>
<dbReference type="Pfam" id="PF04471">
    <property type="entry name" value="Mrr_cat"/>
    <property type="match status" value="1"/>
</dbReference>
<dbReference type="Proteomes" id="UP000005877">
    <property type="component" value="Chromosome"/>
</dbReference>
<dbReference type="GO" id="GO:0004519">
    <property type="term" value="F:endonuclease activity"/>
    <property type="evidence" value="ECO:0007669"/>
    <property type="project" value="UniProtKB-KW"/>
</dbReference>
<dbReference type="Gene3D" id="3.40.1350.10">
    <property type="match status" value="1"/>
</dbReference>
<dbReference type="SUPFAM" id="SSF52980">
    <property type="entry name" value="Restriction endonuclease-like"/>
    <property type="match status" value="1"/>
</dbReference>
<organism evidence="2 3">
    <name type="scientific">Methanothrix harundinacea (strain 6Ac)</name>
    <name type="common">Methanosaeta harundinacea</name>
    <dbReference type="NCBI Taxonomy" id="1110509"/>
    <lineage>
        <taxon>Archaea</taxon>
        <taxon>Methanobacteriati</taxon>
        <taxon>Methanobacteriota</taxon>
        <taxon>Stenosarchaea group</taxon>
        <taxon>Methanomicrobia</taxon>
        <taxon>Methanotrichales</taxon>
        <taxon>Methanotrichaceae</taxon>
        <taxon>Methanothrix</taxon>
    </lineage>
</organism>
<evidence type="ECO:0000313" key="3">
    <source>
        <dbReference type="Proteomes" id="UP000005877"/>
    </source>
</evidence>
<feature type="domain" description="Restriction endonuclease type IV Mrr" evidence="1">
    <location>
        <begin position="17"/>
        <end position="99"/>
    </location>
</feature>
<dbReference type="InterPro" id="IPR011335">
    <property type="entry name" value="Restrct_endonuc-II-like"/>
</dbReference>
<reference evidence="2 3" key="1">
    <citation type="journal article" date="2012" name="PLoS ONE">
        <title>The genome characteristics and predicted function of methyl-group oxidation pathway in the obligate aceticlastic methanogens, Methanosaeta spp.</title>
        <authorList>
            <person name="Zhu J."/>
            <person name="Zheng H."/>
            <person name="Ai G."/>
            <person name="Zhang G."/>
            <person name="Liu D."/>
            <person name="Liu X."/>
            <person name="Dong X."/>
        </authorList>
    </citation>
    <scope>NUCLEOTIDE SEQUENCE [LARGE SCALE GENOMIC DNA]</scope>
    <source>
        <strain evidence="2 3">6Ac</strain>
    </source>
</reference>
<gene>
    <name evidence="2" type="ordered locus">Mhar_1836</name>
</gene>
<protein>
    <submittedName>
        <fullName evidence="2">Restriction endonuclease</fullName>
    </submittedName>
</protein>
<dbReference type="EMBL" id="CP003117">
    <property type="protein sequence ID" value="AET65193.1"/>
    <property type="molecule type" value="Genomic_DNA"/>
</dbReference>
<keyword evidence="2" id="KW-0255">Endonuclease</keyword>
<keyword evidence="2" id="KW-0540">Nuclease</keyword>
<keyword evidence="3" id="KW-1185">Reference proteome</keyword>
<dbReference type="HOGENOM" id="CLU_815374_0_0_2"/>
<dbReference type="AlphaFoldDB" id="G7WPJ2"/>